<comment type="similarity">
    <text evidence="2">Belongs to the NAD(P)-dependent epimerase/dehydratase family.</text>
</comment>
<evidence type="ECO:0000259" key="3">
    <source>
        <dbReference type="Pfam" id="PF01370"/>
    </source>
</evidence>
<dbReference type="Gene3D" id="3.90.25.10">
    <property type="entry name" value="UDP-galactose 4-epimerase, domain 1"/>
    <property type="match status" value="1"/>
</dbReference>
<proteinExistence type="inferred from homology"/>
<dbReference type="Pfam" id="PF01370">
    <property type="entry name" value="Epimerase"/>
    <property type="match status" value="1"/>
</dbReference>
<gene>
    <name evidence="4" type="ORF">HHA04nite_17100</name>
</gene>
<protein>
    <submittedName>
        <fullName evidence="4">dTDP-glucose 4,6-dehydratase</fullName>
    </submittedName>
</protein>
<name>A0ABQ0U3V6_9GAMM</name>
<dbReference type="InterPro" id="IPR036291">
    <property type="entry name" value="NAD(P)-bd_dom_sf"/>
</dbReference>
<comment type="pathway">
    <text evidence="1">Bacterial outer membrane biogenesis; LPS O-antigen biosynthesis.</text>
</comment>
<dbReference type="PANTHER" id="PTHR43000">
    <property type="entry name" value="DTDP-D-GLUCOSE 4,6-DEHYDRATASE-RELATED"/>
    <property type="match status" value="1"/>
</dbReference>
<organism evidence="4 5">
    <name type="scientific">Halomonas halophila</name>
    <dbReference type="NCBI Taxonomy" id="29573"/>
    <lineage>
        <taxon>Bacteria</taxon>
        <taxon>Pseudomonadati</taxon>
        <taxon>Pseudomonadota</taxon>
        <taxon>Gammaproteobacteria</taxon>
        <taxon>Oceanospirillales</taxon>
        <taxon>Halomonadaceae</taxon>
        <taxon>Halomonas</taxon>
    </lineage>
</organism>
<sequence>MTQFAHRVLVTGGAGFIGSHSVELLLAKGYKVRVLDNLSSGNLSNLPLQNRRLEFVKGDIRDASSVAQAMRDISLCLHLAAQVSVVRSVEDPAASASHNILGTLNVFHAATSAGVERIVYASSAAVYGIPRYLPIRETFTPSPISPYGLEKWADERYAELLQTSQGLSSLGLRYFNVYGPRQDPQSPYAGVIARFLDTLLLGQSPRIFGDGLQTRDFIYVRDVARANVSALETGHQGVCNVATGQRTNLLGLLDTLGSLTHHPPTLQFSPARQDDIRDSCGHTQRLEQWLGIQAEWSLEDGLDALVSSTIQQQPADAITTTSHG</sequence>
<accession>A0ABQ0U3V6</accession>
<dbReference type="InterPro" id="IPR001509">
    <property type="entry name" value="Epimerase_deHydtase"/>
</dbReference>
<keyword evidence="5" id="KW-1185">Reference proteome</keyword>
<evidence type="ECO:0000313" key="5">
    <source>
        <dbReference type="Proteomes" id="UP000321121"/>
    </source>
</evidence>
<dbReference type="Proteomes" id="UP000321121">
    <property type="component" value="Unassembled WGS sequence"/>
</dbReference>
<feature type="domain" description="NAD-dependent epimerase/dehydratase" evidence="3">
    <location>
        <begin position="8"/>
        <end position="241"/>
    </location>
</feature>
<dbReference type="RefSeq" id="WP_046078907.1">
    <property type="nucleotide sequence ID" value="NZ_BJUS01000017.1"/>
</dbReference>
<evidence type="ECO:0000256" key="2">
    <source>
        <dbReference type="ARBA" id="ARBA00007637"/>
    </source>
</evidence>
<dbReference type="Gene3D" id="3.40.50.720">
    <property type="entry name" value="NAD(P)-binding Rossmann-like Domain"/>
    <property type="match status" value="1"/>
</dbReference>
<reference evidence="4 5" key="1">
    <citation type="submission" date="2019-07" db="EMBL/GenBank/DDBJ databases">
        <title>Whole genome shotgun sequence of Halomonas halophila NBRC 102604.</title>
        <authorList>
            <person name="Hosoyama A."/>
            <person name="Uohara A."/>
            <person name="Ohji S."/>
            <person name="Ichikawa N."/>
        </authorList>
    </citation>
    <scope>NUCLEOTIDE SEQUENCE [LARGE SCALE GENOMIC DNA]</scope>
    <source>
        <strain evidence="4 5">NBRC 102604</strain>
    </source>
</reference>
<evidence type="ECO:0000256" key="1">
    <source>
        <dbReference type="ARBA" id="ARBA00005125"/>
    </source>
</evidence>
<evidence type="ECO:0000313" key="4">
    <source>
        <dbReference type="EMBL" id="GEK73166.1"/>
    </source>
</evidence>
<comment type="caution">
    <text evidence="4">The sequence shown here is derived from an EMBL/GenBank/DDBJ whole genome shotgun (WGS) entry which is preliminary data.</text>
</comment>
<dbReference type="EMBL" id="BJUS01000017">
    <property type="protein sequence ID" value="GEK73166.1"/>
    <property type="molecule type" value="Genomic_DNA"/>
</dbReference>
<dbReference type="SUPFAM" id="SSF51735">
    <property type="entry name" value="NAD(P)-binding Rossmann-fold domains"/>
    <property type="match status" value="1"/>
</dbReference>